<dbReference type="Proteomes" id="UP000824998">
    <property type="component" value="Unassembled WGS sequence"/>
</dbReference>
<reference evidence="1" key="1">
    <citation type="journal article" date="2021" name="IMA Fungus">
        <title>Genomic characterization of three marine fungi, including Emericellopsis atlantica sp. nov. with signatures of a generalist lifestyle and marine biomass degradation.</title>
        <authorList>
            <person name="Hagestad O.C."/>
            <person name="Hou L."/>
            <person name="Andersen J.H."/>
            <person name="Hansen E.H."/>
            <person name="Altermark B."/>
            <person name="Li C."/>
            <person name="Kuhnert E."/>
            <person name="Cox R.J."/>
            <person name="Crous P.W."/>
            <person name="Spatafora J.W."/>
            <person name="Lail K."/>
            <person name="Amirebrahimi M."/>
            <person name="Lipzen A."/>
            <person name="Pangilinan J."/>
            <person name="Andreopoulos W."/>
            <person name="Hayes R.D."/>
            <person name="Ng V."/>
            <person name="Grigoriev I.V."/>
            <person name="Jackson S.A."/>
            <person name="Sutton T.D.S."/>
            <person name="Dobson A.D.W."/>
            <person name="Rama T."/>
        </authorList>
    </citation>
    <scope>NUCLEOTIDE SEQUENCE</scope>
    <source>
        <strain evidence="1">TRa018bII</strain>
    </source>
</reference>
<dbReference type="EMBL" id="MU251576">
    <property type="protein sequence ID" value="KAG9231890.1"/>
    <property type="molecule type" value="Genomic_DNA"/>
</dbReference>
<keyword evidence="2" id="KW-1185">Reference proteome</keyword>
<sequence>MRNNPGNTNDLEPGIGGFPAQNSDARLRMSVAGNSLADRKAIMHVWQRWFPGWFADERPHTCVSEFSRKLLLNLPSRLFHHNHHAPYLAPYRPAGIFFRFFDKHTGNPAGVKYNFPDEEAYRDRRPSVERVPPQRYNERKVGLWHQIATTCLAEDHLTSHPELNPMSFSSVRFQALYDKYHLSVGRTPLGKSLIFSFDHARYSYQALSPDELGFNKGDL</sequence>
<evidence type="ECO:0000313" key="1">
    <source>
        <dbReference type="EMBL" id="KAG9231890.1"/>
    </source>
</evidence>
<protein>
    <submittedName>
        <fullName evidence="1">Uncharacterized protein</fullName>
    </submittedName>
</protein>
<comment type="caution">
    <text evidence="1">The sequence shown here is derived from an EMBL/GenBank/DDBJ whole genome shotgun (WGS) entry which is preliminary data.</text>
</comment>
<proteinExistence type="predicted"/>
<dbReference type="AlphaFoldDB" id="A0A9P7YF22"/>
<gene>
    <name evidence="1" type="ORF">BJ875DRAFT_486599</name>
</gene>
<evidence type="ECO:0000313" key="2">
    <source>
        <dbReference type="Proteomes" id="UP000824998"/>
    </source>
</evidence>
<organism evidence="1 2">
    <name type="scientific">Amylocarpus encephaloides</name>
    <dbReference type="NCBI Taxonomy" id="45428"/>
    <lineage>
        <taxon>Eukaryota</taxon>
        <taxon>Fungi</taxon>
        <taxon>Dikarya</taxon>
        <taxon>Ascomycota</taxon>
        <taxon>Pezizomycotina</taxon>
        <taxon>Leotiomycetes</taxon>
        <taxon>Helotiales</taxon>
        <taxon>Helotiales incertae sedis</taxon>
        <taxon>Amylocarpus</taxon>
    </lineage>
</organism>
<name>A0A9P7YF22_9HELO</name>
<accession>A0A9P7YF22</accession>